<dbReference type="EMBL" id="QFYR01000001">
    <property type="protein sequence ID" value="RAK57726.1"/>
    <property type="molecule type" value="Genomic_DNA"/>
</dbReference>
<protein>
    <submittedName>
        <fullName evidence="1">Peptidase</fullName>
    </submittedName>
</protein>
<sequence length="264" mass="28939">MTTTAQPGLGQITGNVLFYSRPEPLTPDLHKNLGVNRTEGPFKFAKAGHAIPLTVGEFPLAAVSGPIIFVGDEKLPLAVMGLNAGENMFVRDDGLFEPGVYVPAYVRRYPFVFAQDNEQQQLVLCVDRAADFIGEKADLPFFNADGSPSDYTKNCIEFCNSFEMERQRTMSFVQLLKDLDLFETKTSTFTPTNPDGSAGQPQMIAEYFGVSEEKLNALPAEKTIELRDNGALAQIYAHLLSLVGWDRLIAVALARQVQPTAANA</sequence>
<dbReference type="AlphaFoldDB" id="A0A328AVI9"/>
<evidence type="ECO:0000313" key="1">
    <source>
        <dbReference type="EMBL" id="RAK57726.1"/>
    </source>
</evidence>
<evidence type="ECO:0000313" key="2">
    <source>
        <dbReference type="Proteomes" id="UP000249725"/>
    </source>
</evidence>
<dbReference type="InterPro" id="IPR010836">
    <property type="entry name" value="SapC"/>
</dbReference>
<keyword evidence="2" id="KW-1185">Reference proteome</keyword>
<name>A0A328AVI9_9CAUL</name>
<reference evidence="2" key="1">
    <citation type="submission" date="2018-05" db="EMBL/GenBank/DDBJ databases">
        <authorList>
            <person name="Li X."/>
        </authorList>
    </citation>
    <scope>NUCLEOTIDE SEQUENCE [LARGE SCALE GENOMIC DNA]</scope>
    <source>
        <strain evidence="2">YIM 73061</strain>
    </source>
</reference>
<dbReference type="Pfam" id="PF07277">
    <property type="entry name" value="SapC"/>
    <property type="match status" value="1"/>
</dbReference>
<dbReference type="Proteomes" id="UP000249725">
    <property type="component" value="Unassembled WGS sequence"/>
</dbReference>
<comment type="caution">
    <text evidence="1">The sequence shown here is derived from an EMBL/GenBank/DDBJ whole genome shotgun (WGS) entry which is preliminary data.</text>
</comment>
<proteinExistence type="predicted"/>
<accession>A0A328AVI9</accession>
<gene>
    <name evidence="1" type="ORF">DJ018_07330</name>
</gene>
<dbReference type="RefSeq" id="WP_111514177.1">
    <property type="nucleotide sequence ID" value="NZ_QFYR01000001.1"/>
</dbReference>
<organism evidence="1 2">
    <name type="scientific">Phenylobacterium deserti</name>
    <dbReference type="NCBI Taxonomy" id="1914756"/>
    <lineage>
        <taxon>Bacteria</taxon>
        <taxon>Pseudomonadati</taxon>
        <taxon>Pseudomonadota</taxon>
        <taxon>Alphaproteobacteria</taxon>
        <taxon>Caulobacterales</taxon>
        <taxon>Caulobacteraceae</taxon>
        <taxon>Phenylobacterium</taxon>
    </lineage>
</organism>
<dbReference type="OrthoDB" id="9806524at2"/>